<gene>
    <name evidence="5" type="ORF">SAMN04515672_1415</name>
</gene>
<dbReference type="PANTHER" id="PTHR46470">
    <property type="entry name" value="N-ACYLNEURAMINATE-9-PHOSPHATASE"/>
    <property type="match status" value="1"/>
</dbReference>
<name>A0A1G8VMM4_9EURY</name>
<evidence type="ECO:0000256" key="2">
    <source>
        <dbReference type="ARBA" id="ARBA00007958"/>
    </source>
</evidence>
<evidence type="ECO:0000313" key="5">
    <source>
        <dbReference type="EMBL" id="SDJ67318.1"/>
    </source>
</evidence>
<evidence type="ECO:0000313" key="6">
    <source>
        <dbReference type="Proteomes" id="UP000198882"/>
    </source>
</evidence>
<dbReference type="SUPFAM" id="SSF56784">
    <property type="entry name" value="HAD-like"/>
    <property type="match status" value="1"/>
</dbReference>
<dbReference type="RefSeq" id="WP_090303829.1">
    <property type="nucleotide sequence ID" value="NZ_FNFE01000001.1"/>
</dbReference>
<dbReference type="Gene3D" id="1.20.120.710">
    <property type="entry name" value="Haloacid dehalogenase hydrolase-like domain"/>
    <property type="match status" value="1"/>
</dbReference>
<accession>A0A1G8VMM4</accession>
<dbReference type="PRINTS" id="PR00413">
    <property type="entry name" value="HADHALOGNASE"/>
</dbReference>
<dbReference type="AlphaFoldDB" id="A0A1G8VMM4"/>
<reference evidence="6" key="1">
    <citation type="submission" date="2016-10" db="EMBL/GenBank/DDBJ databases">
        <authorList>
            <person name="Varghese N."/>
            <person name="Submissions S."/>
        </authorList>
    </citation>
    <scope>NUCLEOTIDE SEQUENCE [LARGE SCALE GENOMIC DNA]</scope>
    <source>
        <strain evidence="6">B4,CECT 8067,JCM 17497</strain>
    </source>
</reference>
<evidence type="ECO:0000256" key="3">
    <source>
        <dbReference type="ARBA" id="ARBA00022801"/>
    </source>
</evidence>
<proteinExistence type="inferred from homology"/>
<evidence type="ECO:0000256" key="1">
    <source>
        <dbReference type="ARBA" id="ARBA00001946"/>
    </source>
</evidence>
<dbReference type="EMBL" id="FNFE01000001">
    <property type="protein sequence ID" value="SDJ67318.1"/>
    <property type="molecule type" value="Genomic_DNA"/>
</dbReference>
<dbReference type="Pfam" id="PF00702">
    <property type="entry name" value="Hydrolase"/>
    <property type="match status" value="1"/>
</dbReference>
<comment type="similarity">
    <text evidence="2">Belongs to the HAD-like hydrolase superfamily.</text>
</comment>
<protein>
    <submittedName>
        <fullName evidence="5">Putative hydrolase of the HAD superfamily</fullName>
    </submittedName>
</protein>
<dbReference type="Proteomes" id="UP000198882">
    <property type="component" value="Unassembled WGS sequence"/>
</dbReference>
<keyword evidence="6" id="KW-1185">Reference proteome</keyword>
<dbReference type="GO" id="GO:0044281">
    <property type="term" value="P:small molecule metabolic process"/>
    <property type="evidence" value="ECO:0007669"/>
    <property type="project" value="UniProtKB-ARBA"/>
</dbReference>
<keyword evidence="4" id="KW-0460">Magnesium</keyword>
<dbReference type="GO" id="GO:0016787">
    <property type="term" value="F:hydrolase activity"/>
    <property type="evidence" value="ECO:0007669"/>
    <property type="project" value="UniProtKB-KW"/>
</dbReference>
<dbReference type="SFLD" id="SFLDG01129">
    <property type="entry name" value="C1.5:_HAD__Beta-PGM__Phosphata"/>
    <property type="match status" value="1"/>
</dbReference>
<comment type="cofactor">
    <cofactor evidence="1">
        <name>Mg(2+)</name>
        <dbReference type="ChEBI" id="CHEBI:18420"/>
    </cofactor>
</comment>
<dbReference type="NCBIfam" id="TIGR01549">
    <property type="entry name" value="HAD-SF-IA-v1"/>
    <property type="match status" value="1"/>
</dbReference>
<dbReference type="InterPro" id="IPR006439">
    <property type="entry name" value="HAD-SF_hydro_IA"/>
</dbReference>
<dbReference type="InterPro" id="IPR036412">
    <property type="entry name" value="HAD-like_sf"/>
</dbReference>
<dbReference type="STRING" id="1095776.SAMN04515672_1415"/>
<dbReference type="SFLD" id="SFLDS00003">
    <property type="entry name" value="Haloacid_Dehalogenase"/>
    <property type="match status" value="1"/>
</dbReference>
<dbReference type="InterPro" id="IPR051400">
    <property type="entry name" value="HAD-like_hydrolase"/>
</dbReference>
<dbReference type="Gene3D" id="3.40.50.1000">
    <property type="entry name" value="HAD superfamily/HAD-like"/>
    <property type="match status" value="1"/>
</dbReference>
<organism evidence="5 6">
    <name type="scientific">Natronorubrum texcoconense</name>
    <dbReference type="NCBI Taxonomy" id="1095776"/>
    <lineage>
        <taxon>Archaea</taxon>
        <taxon>Methanobacteriati</taxon>
        <taxon>Methanobacteriota</taxon>
        <taxon>Stenosarchaea group</taxon>
        <taxon>Halobacteria</taxon>
        <taxon>Halobacteriales</taxon>
        <taxon>Natrialbaceae</taxon>
        <taxon>Natronorubrum</taxon>
    </lineage>
</organism>
<dbReference type="OrthoDB" id="131325at2157"/>
<sequence>MPRSVVFDLDYTLAVPTQDRTTILRQAAAEAGAPALTREAYLDAHRRNLTRETREPIFADLLEGRETDADPAAVADAYRETIAASLEALPGVEAMLGELRDEYRVGLLTNGPVRAQRDKIATLGWERAFDAALVTGELEAGKPDRRAFEAIAAELDVDPGDVVYVGDEVEADVYGATNAGMDVVQVLLEDGPGPDPRAADHVDQSAIAAELPRILDAFDSPAK</sequence>
<evidence type="ECO:0000256" key="4">
    <source>
        <dbReference type="ARBA" id="ARBA00022842"/>
    </source>
</evidence>
<dbReference type="NCBIfam" id="TIGR01509">
    <property type="entry name" value="HAD-SF-IA-v3"/>
    <property type="match status" value="1"/>
</dbReference>
<dbReference type="InterPro" id="IPR023214">
    <property type="entry name" value="HAD_sf"/>
</dbReference>
<keyword evidence="3 5" id="KW-0378">Hydrolase</keyword>